<organism evidence="2 3">
    <name type="scientific">Streptomyces albiaxialis</name>
    <dbReference type="NCBI Taxonomy" id="329523"/>
    <lineage>
        <taxon>Bacteria</taxon>
        <taxon>Bacillati</taxon>
        <taxon>Actinomycetota</taxon>
        <taxon>Actinomycetes</taxon>
        <taxon>Kitasatosporales</taxon>
        <taxon>Streptomycetaceae</taxon>
        <taxon>Streptomyces</taxon>
    </lineage>
</organism>
<feature type="transmembrane region" description="Helical" evidence="1">
    <location>
        <begin position="21"/>
        <end position="41"/>
    </location>
</feature>
<reference evidence="2 3" key="1">
    <citation type="journal article" date="2019" name="Int. J. Syst. Evol. Microbiol.">
        <title>The Global Catalogue of Microorganisms (GCM) 10K type strain sequencing project: providing services to taxonomists for standard genome sequencing and annotation.</title>
        <authorList>
            <consortium name="The Broad Institute Genomics Platform"/>
            <consortium name="The Broad Institute Genome Sequencing Center for Infectious Disease"/>
            <person name="Wu L."/>
            <person name="Ma J."/>
        </authorList>
    </citation>
    <scope>NUCLEOTIDE SEQUENCE [LARGE SCALE GENOMIC DNA]</scope>
    <source>
        <strain evidence="2 3">JCM 15478</strain>
    </source>
</reference>
<proteinExistence type="predicted"/>
<comment type="caution">
    <text evidence="2">The sequence shown here is derived from an EMBL/GenBank/DDBJ whole genome shotgun (WGS) entry which is preliminary data.</text>
</comment>
<evidence type="ECO:0000313" key="2">
    <source>
        <dbReference type="EMBL" id="GAA2079544.1"/>
    </source>
</evidence>
<feature type="transmembrane region" description="Helical" evidence="1">
    <location>
        <begin position="98"/>
        <end position="121"/>
    </location>
</feature>
<evidence type="ECO:0000256" key="1">
    <source>
        <dbReference type="SAM" id="Phobius"/>
    </source>
</evidence>
<keyword evidence="1" id="KW-0472">Membrane</keyword>
<dbReference type="EMBL" id="BAAAPE010000009">
    <property type="protein sequence ID" value="GAA2079544.1"/>
    <property type="molecule type" value="Genomic_DNA"/>
</dbReference>
<sequence length="134" mass="14776">MRSDEEYARSVYVRSVRRSTGLFGWLCVAGLFLAAAVLSLFTRMEVGDPAAAEGEISRRDPVACGSVMGPAHWSEEKWTENGIAWRTRVCDNARITRLGWTGVFLTGGMAVLVTGLGVQAWQRSRAETRDRHAS</sequence>
<gene>
    <name evidence="2" type="ORF">GCM10009801_37180</name>
</gene>
<keyword evidence="3" id="KW-1185">Reference proteome</keyword>
<evidence type="ECO:0000313" key="3">
    <source>
        <dbReference type="Proteomes" id="UP001500016"/>
    </source>
</evidence>
<accession>A0ABN2W0M7</accession>
<dbReference type="Proteomes" id="UP001500016">
    <property type="component" value="Unassembled WGS sequence"/>
</dbReference>
<keyword evidence="1" id="KW-1133">Transmembrane helix</keyword>
<protein>
    <recommendedName>
        <fullName evidence="4">Integral membrane protein</fullName>
    </recommendedName>
</protein>
<keyword evidence="1" id="KW-0812">Transmembrane</keyword>
<evidence type="ECO:0008006" key="4">
    <source>
        <dbReference type="Google" id="ProtNLM"/>
    </source>
</evidence>
<name>A0ABN2W0M7_9ACTN</name>